<name>A0A402D3U6_9BACT</name>
<sequence>MMKLRNTQTWLILLAIVIAGLTIWSYRSLGRYQPFADLMNPQMNPMGQMALQISDATVTGRSGGRVQWRVQAKTISVGRDHYSVTADDVHDGVFYDAHERPIVKMSARQAAFQSPGGLAGAGSSTSSFLQLNGGIEARILKSGGPTFRTDRLVWDETHHLIQAPGVVQAVFPGGMGAATGSAISFDTRTQNLTLRRLHGTFRIGRLVN</sequence>
<protein>
    <submittedName>
        <fullName evidence="1">Uncharacterized protein</fullName>
    </submittedName>
</protein>
<evidence type="ECO:0000313" key="2">
    <source>
        <dbReference type="Proteomes" id="UP000287394"/>
    </source>
</evidence>
<gene>
    <name evidence="1" type="ORF">CCAX7_39050</name>
</gene>
<proteinExistence type="predicted"/>
<reference evidence="1 2" key="1">
    <citation type="journal article" date="2019" name="Int. J. Syst. Evol. Microbiol.">
        <title>Capsulimonas corticalis gen. nov., sp. nov., an aerobic capsulated bacterium, of a novel bacterial order, Capsulimonadales ord. nov., of the class Armatimonadia of the phylum Armatimonadetes.</title>
        <authorList>
            <person name="Li J."/>
            <person name="Kudo C."/>
            <person name="Tonouchi A."/>
        </authorList>
    </citation>
    <scope>NUCLEOTIDE SEQUENCE [LARGE SCALE GENOMIC DNA]</scope>
    <source>
        <strain evidence="1 2">AX-7</strain>
    </source>
</reference>
<dbReference type="Proteomes" id="UP000287394">
    <property type="component" value="Chromosome"/>
</dbReference>
<keyword evidence="2" id="KW-1185">Reference proteome</keyword>
<accession>A0A402D3U6</accession>
<organism evidence="1 2">
    <name type="scientific">Capsulimonas corticalis</name>
    <dbReference type="NCBI Taxonomy" id="2219043"/>
    <lineage>
        <taxon>Bacteria</taxon>
        <taxon>Bacillati</taxon>
        <taxon>Armatimonadota</taxon>
        <taxon>Armatimonadia</taxon>
        <taxon>Capsulimonadales</taxon>
        <taxon>Capsulimonadaceae</taxon>
        <taxon>Capsulimonas</taxon>
    </lineage>
</organism>
<evidence type="ECO:0000313" key="1">
    <source>
        <dbReference type="EMBL" id="BDI31854.1"/>
    </source>
</evidence>
<dbReference type="RefSeq" id="WP_119324114.1">
    <property type="nucleotide sequence ID" value="NZ_AP025739.1"/>
</dbReference>
<dbReference type="KEGG" id="ccot:CCAX7_39050"/>
<dbReference type="EMBL" id="AP025739">
    <property type="protein sequence ID" value="BDI31854.1"/>
    <property type="molecule type" value="Genomic_DNA"/>
</dbReference>
<dbReference type="AlphaFoldDB" id="A0A402D3U6"/>